<evidence type="ECO:0000256" key="2">
    <source>
        <dbReference type="ARBA" id="ARBA00009387"/>
    </source>
</evidence>
<comment type="caution">
    <text evidence="6">The sequence shown here is derived from an EMBL/GenBank/DDBJ whole genome shotgun (WGS) entry which is preliminary data.</text>
</comment>
<dbReference type="InterPro" id="IPR008258">
    <property type="entry name" value="Transglycosylase_SLT_dom_1"/>
</dbReference>
<evidence type="ECO:0000313" key="6">
    <source>
        <dbReference type="EMBL" id="MFC5387507.1"/>
    </source>
</evidence>
<proteinExistence type="inferred from homology"/>
<evidence type="ECO:0000256" key="1">
    <source>
        <dbReference type="ARBA" id="ARBA00007734"/>
    </source>
</evidence>
<keyword evidence="4" id="KW-0732">Signal</keyword>
<evidence type="ECO:0000256" key="3">
    <source>
        <dbReference type="SAM" id="MobiDB-lite"/>
    </source>
</evidence>
<dbReference type="Pfam" id="PF01464">
    <property type="entry name" value="SLT"/>
    <property type="match status" value="1"/>
</dbReference>
<dbReference type="PANTHER" id="PTHR37423:SF2">
    <property type="entry name" value="MEMBRANE-BOUND LYTIC MUREIN TRANSGLYCOSYLASE C"/>
    <property type="match status" value="1"/>
</dbReference>
<protein>
    <submittedName>
        <fullName evidence="6">Lytic transglycosylase domain-containing protein</fullName>
    </submittedName>
</protein>
<dbReference type="PANTHER" id="PTHR37423">
    <property type="entry name" value="SOLUBLE LYTIC MUREIN TRANSGLYCOSYLASE-RELATED"/>
    <property type="match status" value="1"/>
</dbReference>
<comment type="similarity">
    <text evidence="2">Belongs to the virb1 family.</text>
</comment>
<keyword evidence="7" id="KW-1185">Reference proteome</keyword>
<dbReference type="Gene3D" id="1.10.530.10">
    <property type="match status" value="1"/>
</dbReference>
<dbReference type="EMBL" id="JBHSLL010000059">
    <property type="protein sequence ID" value="MFC5387507.1"/>
    <property type="molecule type" value="Genomic_DNA"/>
</dbReference>
<comment type="similarity">
    <text evidence="1">Belongs to the transglycosylase Slt family.</text>
</comment>
<evidence type="ECO:0000259" key="5">
    <source>
        <dbReference type="Pfam" id="PF01464"/>
    </source>
</evidence>
<dbReference type="Proteomes" id="UP001596016">
    <property type="component" value="Unassembled WGS sequence"/>
</dbReference>
<organism evidence="6 7">
    <name type="scientific">Aquamicrobium segne</name>
    <dbReference type="NCBI Taxonomy" id="469547"/>
    <lineage>
        <taxon>Bacteria</taxon>
        <taxon>Pseudomonadati</taxon>
        <taxon>Pseudomonadota</taxon>
        <taxon>Alphaproteobacteria</taxon>
        <taxon>Hyphomicrobiales</taxon>
        <taxon>Phyllobacteriaceae</taxon>
        <taxon>Aquamicrobium</taxon>
    </lineage>
</organism>
<feature type="compositionally biased region" description="Basic and acidic residues" evidence="3">
    <location>
        <begin position="40"/>
        <end position="72"/>
    </location>
</feature>
<dbReference type="SUPFAM" id="SSF53955">
    <property type="entry name" value="Lysozyme-like"/>
    <property type="match status" value="1"/>
</dbReference>
<evidence type="ECO:0000313" key="7">
    <source>
        <dbReference type="Proteomes" id="UP001596016"/>
    </source>
</evidence>
<dbReference type="RefSeq" id="WP_378231584.1">
    <property type="nucleotide sequence ID" value="NZ_JBHSLL010000059.1"/>
</dbReference>
<feature type="chain" id="PRO_5046046012" evidence="4">
    <location>
        <begin position="26"/>
        <end position="213"/>
    </location>
</feature>
<feature type="domain" description="Transglycosylase SLT" evidence="5">
    <location>
        <begin position="91"/>
        <end position="189"/>
    </location>
</feature>
<reference evidence="7" key="1">
    <citation type="journal article" date="2019" name="Int. J. Syst. Evol. Microbiol.">
        <title>The Global Catalogue of Microorganisms (GCM) 10K type strain sequencing project: providing services to taxonomists for standard genome sequencing and annotation.</title>
        <authorList>
            <consortium name="The Broad Institute Genomics Platform"/>
            <consortium name="The Broad Institute Genome Sequencing Center for Infectious Disease"/>
            <person name="Wu L."/>
            <person name="Ma J."/>
        </authorList>
    </citation>
    <scope>NUCLEOTIDE SEQUENCE [LARGE SCALE GENOMIC DNA]</scope>
    <source>
        <strain evidence="7">CGMCC 4.1415</strain>
    </source>
</reference>
<gene>
    <name evidence="6" type="ORF">ACFPLB_16230</name>
</gene>
<dbReference type="InterPro" id="IPR023346">
    <property type="entry name" value="Lysozyme-like_dom_sf"/>
</dbReference>
<name>A0ABW0H336_9HYPH</name>
<feature type="region of interest" description="Disordered" evidence="3">
    <location>
        <begin position="39"/>
        <end position="80"/>
    </location>
</feature>
<sequence length="213" mass="22632">MNKLTVFTAAIAAAMLFVASGEVKADRFDPQLGGNLAVKTEAEVEKPATKKSETKKPATRKSEKSKAGLEKAKAKKTKARKTSAKTRYSTLINQYAANYGVPVSLAHAVIKVESNYRADALGRAGEVGLMQIKPATARMMGYSGSTKGLFHPETNIKYGMKYLAKAHSLSGGTTCGTILKYNAGHAAKRMNPVSSAYCSKVKGHMAAADIPTS</sequence>
<accession>A0ABW0H336</accession>
<evidence type="ECO:0000256" key="4">
    <source>
        <dbReference type="SAM" id="SignalP"/>
    </source>
</evidence>
<feature type="signal peptide" evidence="4">
    <location>
        <begin position="1"/>
        <end position="25"/>
    </location>
</feature>